<name>A0A8S3ZW52_9EUPU</name>
<dbReference type="Proteomes" id="UP000678393">
    <property type="component" value="Unassembled WGS sequence"/>
</dbReference>
<dbReference type="AlphaFoldDB" id="A0A8S3ZW52"/>
<dbReference type="InterPro" id="IPR036939">
    <property type="entry name" value="Cu2_ascorb_mOase_N_sf"/>
</dbReference>
<gene>
    <name evidence="1" type="ORF">CUNI_LOCUS17798</name>
</gene>
<organism evidence="1 2">
    <name type="scientific">Candidula unifasciata</name>
    <dbReference type="NCBI Taxonomy" id="100452"/>
    <lineage>
        <taxon>Eukaryota</taxon>
        <taxon>Metazoa</taxon>
        <taxon>Spiralia</taxon>
        <taxon>Lophotrochozoa</taxon>
        <taxon>Mollusca</taxon>
        <taxon>Gastropoda</taxon>
        <taxon>Heterobranchia</taxon>
        <taxon>Euthyneura</taxon>
        <taxon>Panpulmonata</taxon>
        <taxon>Eupulmonata</taxon>
        <taxon>Stylommatophora</taxon>
        <taxon>Helicina</taxon>
        <taxon>Helicoidea</taxon>
        <taxon>Geomitridae</taxon>
        <taxon>Candidula</taxon>
    </lineage>
</organism>
<dbReference type="GO" id="GO:0005507">
    <property type="term" value="F:copper ion binding"/>
    <property type="evidence" value="ECO:0007669"/>
    <property type="project" value="InterPro"/>
</dbReference>
<evidence type="ECO:0000313" key="2">
    <source>
        <dbReference type="Proteomes" id="UP000678393"/>
    </source>
</evidence>
<dbReference type="InterPro" id="IPR008977">
    <property type="entry name" value="PHM/PNGase_F_dom_sf"/>
</dbReference>
<proteinExistence type="predicted"/>
<dbReference type="Gene3D" id="2.60.120.310">
    <property type="entry name" value="Copper type II, ascorbate-dependent monooxygenase, N-terminal domain"/>
    <property type="match status" value="1"/>
</dbReference>
<protein>
    <submittedName>
        <fullName evidence="1">Uncharacterized protein</fullName>
    </submittedName>
</protein>
<evidence type="ECO:0000313" key="1">
    <source>
        <dbReference type="EMBL" id="CAG5132240.1"/>
    </source>
</evidence>
<sequence>MLASDDCMQFLHVWTLGLDGECYHPDSGVKIGLGGYKFVAIQLHWNNPDAASGLTDASGMVLHYTPNLTCASGCTQRDMVGPIHVTFAWNHMHYA</sequence>
<dbReference type="SUPFAM" id="SSF49742">
    <property type="entry name" value="PHM/PNGase F"/>
    <property type="match status" value="1"/>
</dbReference>
<feature type="non-terminal residue" evidence="1">
    <location>
        <position position="1"/>
    </location>
</feature>
<accession>A0A8S3ZW52</accession>
<reference evidence="1" key="1">
    <citation type="submission" date="2021-04" db="EMBL/GenBank/DDBJ databases">
        <authorList>
            <consortium name="Molecular Ecology Group"/>
        </authorList>
    </citation>
    <scope>NUCLEOTIDE SEQUENCE</scope>
</reference>
<dbReference type="OrthoDB" id="6141751at2759"/>
<dbReference type="GO" id="GO:0016715">
    <property type="term" value="F:oxidoreductase activity, acting on paired donors, with incorporation or reduction of molecular oxygen, reduced ascorbate as one donor, and incorporation of one atom of oxygen"/>
    <property type="evidence" value="ECO:0007669"/>
    <property type="project" value="InterPro"/>
</dbReference>
<comment type="caution">
    <text evidence="1">The sequence shown here is derived from an EMBL/GenBank/DDBJ whole genome shotgun (WGS) entry which is preliminary data.</text>
</comment>
<keyword evidence="2" id="KW-1185">Reference proteome</keyword>
<dbReference type="EMBL" id="CAJHNH020005201">
    <property type="protein sequence ID" value="CAG5132240.1"/>
    <property type="molecule type" value="Genomic_DNA"/>
</dbReference>